<dbReference type="Pfam" id="PF13460">
    <property type="entry name" value="NAD_binding_10"/>
    <property type="match status" value="1"/>
</dbReference>
<evidence type="ECO:0000313" key="3">
    <source>
        <dbReference type="Proteomes" id="UP000498740"/>
    </source>
</evidence>
<organism evidence="2 3">
    <name type="scientific">Streptomyces microflavus</name>
    <name type="common">Streptomyces lipmanii</name>
    <dbReference type="NCBI Taxonomy" id="1919"/>
    <lineage>
        <taxon>Bacteria</taxon>
        <taxon>Bacillati</taxon>
        <taxon>Actinomycetota</taxon>
        <taxon>Actinomycetes</taxon>
        <taxon>Kitasatosporales</taxon>
        <taxon>Streptomycetaceae</taxon>
        <taxon>Streptomyces</taxon>
    </lineage>
</organism>
<dbReference type="AlphaFoldDB" id="A0A7J0CUV0"/>
<name>A0A7J0CUV0_STRMI</name>
<sequence length="75" mass="7990">MVRDPDRLPEPLDRAALHAVARLDDPAAVRAAVAGRDAVLSGLGSRGRKADGIAERLTGRIIDAMEAEGRAGCWW</sequence>
<evidence type="ECO:0000259" key="1">
    <source>
        <dbReference type="Pfam" id="PF13460"/>
    </source>
</evidence>
<gene>
    <name evidence="2" type="ORF">Smic_48660</name>
</gene>
<proteinExistence type="predicted"/>
<dbReference type="InterPro" id="IPR016040">
    <property type="entry name" value="NAD(P)-bd_dom"/>
</dbReference>
<dbReference type="Gene3D" id="3.40.50.720">
    <property type="entry name" value="NAD(P)-binding Rossmann-like Domain"/>
    <property type="match status" value="1"/>
</dbReference>
<feature type="domain" description="NAD(P)-binding" evidence="1">
    <location>
        <begin position="1"/>
        <end position="69"/>
    </location>
</feature>
<protein>
    <recommendedName>
        <fullName evidence="1">NAD(P)-binding domain-containing protein</fullName>
    </recommendedName>
</protein>
<accession>A0A7J0CUV0</accession>
<dbReference type="InterPro" id="IPR036291">
    <property type="entry name" value="NAD(P)-bd_dom_sf"/>
</dbReference>
<dbReference type="EMBL" id="BLWD01000001">
    <property type="protein sequence ID" value="GFN06310.1"/>
    <property type="molecule type" value="Genomic_DNA"/>
</dbReference>
<reference evidence="2 3" key="1">
    <citation type="submission" date="2020-05" db="EMBL/GenBank/DDBJ databases">
        <title>Whole genome shotgun sequence of Streptomyces microflavus NBRC 13062.</title>
        <authorList>
            <person name="Komaki H."/>
            <person name="Tamura T."/>
        </authorList>
    </citation>
    <scope>NUCLEOTIDE SEQUENCE [LARGE SCALE GENOMIC DNA]</scope>
    <source>
        <strain evidence="2 3">NBRC 13062</strain>
    </source>
</reference>
<comment type="caution">
    <text evidence="2">The sequence shown here is derived from an EMBL/GenBank/DDBJ whole genome shotgun (WGS) entry which is preliminary data.</text>
</comment>
<dbReference type="SUPFAM" id="SSF51735">
    <property type="entry name" value="NAD(P)-binding Rossmann-fold domains"/>
    <property type="match status" value="1"/>
</dbReference>
<evidence type="ECO:0000313" key="2">
    <source>
        <dbReference type="EMBL" id="GFN06310.1"/>
    </source>
</evidence>
<dbReference type="Proteomes" id="UP000498740">
    <property type="component" value="Unassembled WGS sequence"/>
</dbReference>